<dbReference type="AlphaFoldDB" id="A0A8H7U923"/>
<evidence type="ECO:0000313" key="2">
    <source>
        <dbReference type="Proteomes" id="UP000654370"/>
    </source>
</evidence>
<proteinExistence type="predicted"/>
<dbReference type="Proteomes" id="UP000654370">
    <property type="component" value="Unassembled WGS sequence"/>
</dbReference>
<sequence>MPGFQMVSIHSLLNPSAKRPNQVVGAVVISSRYSQRVNPLVIKFVSGIVVPQQHQISYFESPRYNRPVIPRRSTLPPYLVASTRFFPELPHNAVNDMYSPQYCCIIFTFHVVP</sequence>
<reference evidence="1" key="1">
    <citation type="submission" date="2020-12" db="EMBL/GenBank/DDBJ databases">
        <title>Metabolic potential, ecology and presence of endohyphal bacteria is reflected in genomic diversity of Mucoromycotina.</title>
        <authorList>
            <person name="Muszewska A."/>
            <person name="Okrasinska A."/>
            <person name="Steczkiewicz K."/>
            <person name="Drgas O."/>
            <person name="Orlowska M."/>
            <person name="Perlinska-Lenart U."/>
            <person name="Aleksandrzak-Piekarczyk T."/>
            <person name="Szatraj K."/>
            <person name="Zielenkiewicz U."/>
            <person name="Pilsyk S."/>
            <person name="Malc E."/>
            <person name="Mieczkowski P."/>
            <person name="Kruszewska J.S."/>
            <person name="Biernat P."/>
            <person name="Pawlowska J."/>
        </authorList>
    </citation>
    <scope>NUCLEOTIDE SEQUENCE</scope>
    <source>
        <strain evidence="1">WA0000067209</strain>
    </source>
</reference>
<dbReference type="EMBL" id="JAEPQZ010000016">
    <property type="protein sequence ID" value="KAG2172897.1"/>
    <property type="molecule type" value="Genomic_DNA"/>
</dbReference>
<organism evidence="1 2">
    <name type="scientific">Mortierella isabellina</name>
    <name type="common">Filamentous fungus</name>
    <name type="synonym">Umbelopsis isabellina</name>
    <dbReference type="NCBI Taxonomy" id="91625"/>
    <lineage>
        <taxon>Eukaryota</taxon>
        <taxon>Fungi</taxon>
        <taxon>Fungi incertae sedis</taxon>
        <taxon>Mucoromycota</taxon>
        <taxon>Mucoromycotina</taxon>
        <taxon>Umbelopsidomycetes</taxon>
        <taxon>Umbelopsidales</taxon>
        <taxon>Umbelopsidaceae</taxon>
        <taxon>Umbelopsis</taxon>
    </lineage>
</organism>
<protein>
    <submittedName>
        <fullName evidence="1">Uncharacterized protein</fullName>
    </submittedName>
</protein>
<evidence type="ECO:0000313" key="1">
    <source>
        <dbReference type="EMBL" id="KAG2172897.1"/>
    </source>
</evidence>
<accession>A0A8H7U923</accession>
<comment type="caution">
    <text evidence="1">The sequence shown here is derived from an EMBL/GenBank/DDBJ whole genome shotgun (WGS) entry which is preliminary data.</text>
</comment>
<keyword evidence="2" id="KW-1185">Reference proteome</keyword>
<gene>
    <name evidence="1" type="ORF">INT43_000247</name>
</gene>
<name>A0A8H7U923_MORIS</name>